<comment type="caution">
    <text evidence="2">The sequence shown here is derived from an EMBL/GenBank/DDBJ whole genome shotgun (WGS) entry which is preliminary data.</text>
</comment>
<proteinExistence type="predicted"/>
<keyword evidence="3" id="KW-1185">Reference proteome</keyword>
<name>A0ABN9Q6F9_9DINO</name>
<feature type="compositionally biased region" description="Low complexity" evidence="1">
    <location>
        <begin position="601"/>
        <end position="627"/>
    </location>
</feature>
<dbReference type="EMBL" id="CAUYUJ010002558">
    <property type="protein sequence ID" value="CAK0801349.1"/>
    <property type="molecule type" value="Genomic_DNA"/>
</dbReference>
<dbReference type="Proteomes" id="UP001189429">
    <property type="component" value="Unassembled WGS sequence"/>
</dbReference>
<evidence type="ECO:0000313" key="3">
    <source>
        <dbReference type="Proteomes" id="UP001189429"/>
    </source>
</evidence>
<gene>
    <name evidence="2" type="ORF">PCOR1329_LOCUS9238</name>
</gene>
<sequence>MAAAATPGKKATVDELAEQLTANKANKAEVEKVLKRKKYDNFKSFSDEEWNGHRDANGFTCMDRMKERIEQNLEDPKGFPLGANFFSELKREFRNDNRPEAQLQVESATQDQIQPRLWKAMNEFANKGSRAQMGSALMLMESCNEAECVGVLQYALELNPQTSADQHKCAMDVVRWMVRMEIETKYPDHFKQMIPWLTNLFGHLHKQAKGVKTKPSAFVKTHKSYIFMVLPKAQTEKIISHEGAIKDLKDEIAIVVNSGDLGQVLFGPALVGVIADEVKQVIQKGVEDFSKLRRFDRGVIIDWTKRVLKEVERVPLIEHLPEKRQVELAYRQTTFPKTVKTTLEHVESALELAALTIAVDAELVPYLWCEADLGTTRGAVLEGLDMAEDILEPWRDGRTRSNSQIGTAKDSASIKTFLQKRGASLASADPHFPLMGSWFESMMGEAGATCLEECVRALLPTAAKGLGIDQVAKRLRGLQGKGIYAFCDDRGRAVVDNTLNCIDKIQEGKAPQFLKNATPFMASVKDALKFFCTTEGPNKATLSGKAAIDHIMDRLGRGDKAKITYDDLELPTKYQWLLDEPQTVAHNTYYKTARENGSKSLSAAAGKAPAGKRAAASSASSGPAVKAAKTDSGKSKKQSEVSKTLAMFNGGKLFKKAS</sequence>
<evidence type="ECO:0000313" key="2">
    <source>
        <dbReference type="EMBL" id="CAK0801349.1"/>
    </source>
</evidence>
<accession>A0ABN9Q6F9</accession>
<feature type="compositionally biased region" description="Basic and acidic residues" evidence="1">
    <location>
        <begin position="628"/>
        <end position="640"/>
    </location>
</feature>
<reference evidence="2" key="1">
    <citation type="submission" date="2023-10" db="EMBL/GenBank/DDBJ databases">
        <authorList>
            <person name="Chen Y."/>
            <person name="Shah S."/>
            <person name="Dougan E. K."/>
            <person name="Thang M."/>
            <person name="Chan C."/>
        </authorList>
    </citation>
    <scope>NUCLEOTIDE SEQUENCE [LARGE SCALE GENOMIC DNA]</scope>
</reference>
<feature type="region of interest" description="Disordered" evidence="1">
    <location>
        <begin position="601"/>
        <end position="643"/>
    </location>
</feature>
<protein>
    <submittedName>
        <fullName evidence="2">Uncharacterized protein</fullName>
    </submittedName>
</protein>
<organism evidence="2 3">
    <name type="scientific">Prorocentrum cordatum</name>
    <dbReference type="NCBI Taxonomy" id="2364126"/>
    <lineage>
        <taxon>Eukaryota</taxon>
        <taxon>Sar</taxon>
        <taxon>Alveolata</taxon>
        <taxon>Dinophyceae</taxon>
        <taxon>Prorocentrales</taxon>
        <taxon>Prorocentraceae</taxon>
        <taxon>Prorocentrum</taxon>
    </lineage>
</organism>
<evidence type="ECO:0000256" key="1">
    <source>
        <dbReference type="SAM" id="MobiDB-lite"/>
    </source>
</evidence>